<dbReference type="eggNOG" id="COG5611">
    <property type="taxonomic scope" value="Bacteria"/>
</dbReference>
<dbReference type="KEGG" id="nsa:Nitsa_0604"/>
<dbReference type="EMBL" id="CP002452">
    <property type="protein sequence ID" value="ADV45872.1"/>
    <property type="molecule type" value="Genomic_DNA"/>
</dbReference>
<feature type="domain" description="PIN" evidence="1">
    <location>
        <begin position="2"/>
        <end position="116"/>
    </location>
</feature>
<dbReference type="Pfam" id="PF01850">
    <property type="entry name" value="PIN"/>
    <property type="match status" value="1"/>
</dbReference>
<dbReference type="PANTHER" id="PTHR39664:SF2">
    <property type="entry name" value="NUCLEIC ACID-BINDING PROTEIN, CONTAINING PIN DOMAIN-RELATED"/>
    <property type="match status" value="1"/>
</dbReference>
<evidence type="ECO:0000313" key="2">
    <source>
        <dbReference type="EMBL" id="ADV45872.1"/>
    </source>
</evidence>
<name>E6X1D9_NITSE</name>
<dbReference type="HOGENOM" id="CLU_121449_1_1_7"/>
<dbReference type="AlphaFoldDB" id="E6X1D9"/>
<dbReference type="PANTHER" id="PTHR39664">
    <property type="match status" value="1"/>
</dbReference>
<organism evidence="2 3">
    <name type="scientific">Nitratifractor salsuginis (strain DSM 16511 / JCM 12458 / E9I37-1)</name>
    <dbReference type="NCBI Taxonomy" id="749222"/>
    <lineage>
        <taxon>Bacteria</taxon>
        <taxon>Pseudomonadati</taxon>
        <taxon>Campylobacterota</taxon>
        <taxon>Epsilonproteobacteria</taxon>
        <taxon>Campylobacterales</taxon>
        <taxon>Sulfurovaceae</taxon>
        <taxon>Nitratifractor</taxon>
    </lineage>
</organism>
<reference evidence="2 3" key="1">
    <citation type="journal article" date="2011" name="Stand. Genomic Sci.">
        <title>Complete genome sequence of Nitratifractor salsuginis type strain (E9I37-1).</title>
        <authorList>
            <person name="Anderson I."/>
            <person name="Sikorski J."/>
            <person name="Zeytun A."/>
            <person name="Nolan M."/>
            <person name="Lapidus A."/>
            <person name="Lucas S."/>
            <person name="Hammon N."/>
            <person name="Deshpande S."/>
            <person name="Cheng J.F."/>
            <person name="Tapia R."/>
            <person name="Han C."/>
            <person name="Goodwin L."/>
            <person name="Pitluck S."/>
            <person name="Liolios K."/>
            <person name="Pagani I."/>
            <person name="Ivanova N."/>
            <person name="Huntemann M."/>
            <person name="Mavromatis K."/>
            <person name="Ovchinikova G."/>
            <person name="Pati A."/>
            <person name="Chen A."/>
            <person name="Palaniappan K."/>
            <person name="Land M."/>
            <person name="Hauser L."/>
            <person name="Brambilla E.M."/>
            <person name="Ngatchou-Djao O.D."/>
            <person name="Rohde M."/>
            <person name="Tindall B.J."/>
            <person name="Goker M."/>
            <person name="Detter J.C."/>
            <person name="Woyke T."/>
            <person name="Bristow J."/>
            <person name="Eisen J.A."/>
            <person name="Markowitz V."/>
            <person name="Hugenholtz P."/>
            <person name="Klenk H.P."/>
            <person name="Kyrpides N.C."/>
        </authorList>
    </citation>
    <scope>NUCLEOTIDE SEQUENCE [LARGE SCALE GENOMIC DNA]</scope>
    <source>
        <strain evidence="3">DSM 16511 / JCM 12458 / E9I37-1</strain>
    </source>
</reference>
<dbReference type="InterPro" id="IPR029060">
    <property type="entry name" value="PIN-like_dom_sf"/>
</dbReference>
<evidence type="ECO:0000259" key="1">
    <source>
        <dbReference type="Pfam" id="PF01850"/>
    </source>
</evidence>
<dbReference type="SUPFAM" id="SSF88723">
    <property type="entry name" value="PIN domain-like"/>
    <property type="match status" value="1"/>
</dbReference>
<accession>E6X1D9</accession>
<dbReference type="OrthoDB" id="32974at2"/>
<proteinExistence type="predicted"/>
<reference evidence="3" key="2">
    <citation type="submission" date="2011-01" db="EMBL/GenBank/DDBJ databases">
        <title>The complete genome of Nitratifractor salsuginis DSM 16511.</title>
        <authorList>
            <consortium name="US DOE Joint Genome Institute (JGI-PGF)"/>
            <person name="Lucas S."/>
            <person name="Copeland A."/>
            <person name="Lapidus A."/>
            <person name="Bruce D."/>
            <person name="Goodwin L."/>
            <person name="Pitluck S."/>
            <person name="Kyrpides N."/>
            <person name="Mavromatis K."/>
            <person name="Ivanova N."/>
            <person name="Mikhailova N."/>
            <person name="Zeytun A."/>
            <person name="Detter J.C."/>
            <person name="Tapia R."/>
            <person name="Han C."/>
            <person name="Land M."/>
            <person name="Hauser L."/>
            <person name="Markowitz V."/>
            <person name="Cheng J.-F."/>
            <person name="Hugenholtz P."/>
            <person name="Woyke T."/>
            <person name="Wu D."/>
            <person name="Tindall B."/>
            <person name="Schuetze A."/>
            <person name="Brambilla E."/>
            <person name="Klenk H.-P."/>
            <person name="Eisen J.A."/>
        </authorList>
    </citation>
    <scope>NUCLEOTIDE SEQUENCE [LARGE SCALE GENOMIC DNA]</scope>
    <source>
        <strain evidence="3">DSM 16511 / JCM 12458 / E9I37-1</strain>
    </source>
</reference>
<dbReference type="InterPro" id="IPR002716">
    <property type="entry name" value="PIN_dom"/>
</dbReference>
<sequence length="121" mass="13774">MVLLDANYILRYLLNDNADMFRQAVQTIENEECFVPGEVLGEVIYVLSGHYGVPRSEVADVLEALLALPNLHSFEDGVYYEDALRLFAESSLDYVDCLLCSIGRDYRVATFDKKLLRCLDK</sequence>
<dbReference type="Proteomes" id="UP000008633">
    <property type="component" value="Chromosome"/>
</dbReference>
<protein>
    <submittedName>
        <fullName evidence="2">PilT protein domain protein</fullName>
    </submittedName>
</protein>
<dbReference type="Gene3D" id="3.40.50.1010">
    <property type="entry name" value="5'-nuclease"/>
    <property type="match status" value="1"/>
</dbReference>
<keyword evidence="3" id="KW-1185">Reference proteome</keyword>
<evidence type="ECO:0000313" key="3">
    <source>
        <dbReference type="Proteomes" id="UP000008633"/>
    </source>
</evidence>
<gene>
    <name evidence="2" type="ordered locus">Nitsa_0604</name>
</gene>
<dbReference type="STRING" id="749222.Nitsa_0604"/>
<dbReference type="RefSeq" id="WP_013553568.1">
    <property type="nucleotide sequence ID" value="NC_014935.1"/>
</dbReference>